<proteinExistence type="inferred from homology"/>
<feature type="domain" description="Solute-binding protein family 5" evidence="5">
    <location>
        <begin position="114"/>
        <end position="477"/>
    </location>
</feature>
<dbReference type="GO" id="GO:0015833">
    <property type="term" value="P:peptide transport"/>
    <property type="evidence" value="ECO:0007669"/>
    <property type="project" value="TreeGrafter"/>
</dbReference>
<evidence type="ECO:0000256" key="1">
    <source>
        <dbReference type="ARBA" id="ARBA00005695"/>
    </source>
</evidence>
<sequence>MRVCNSPAFVEFPPGERSRRSPPYRLNWQTTSHLGAEARRRHDREDRNATRHASARGSPPDHPAPLPRVLRWGQSEADLGTADPHYAAATQDRVLVDLIFNGLLRFKPGDGSTFEPDLALEFPKPVVIAGKQVWTFKLRKGVLWHPSDKVPSYELTSEDVAYSLGKSADRARSAYSALYGGMTFHAPDPYTVSVVLDMAVSPNLFYPLVTNYAGGFIMSKRAVEAYGLDGVKTHPVGTGPFILRRYSPKEKVDLAPNPTYFRGRPKLDGIDYRYMADGFSRELGLRGGQLDGIAGTQDEAWVDKMQAVPKILVDIFGVGESTVLYFNQTIRPLSLKPVRQAIAYALNRDEFLALIGKKIAQKIYAPLAPFTIGALTEQEVTSKGLDYKTSLEKARGLLAEAGMPGGFSVDLVTSELGIYKIHYESMQAQLSKIGITVRLRVVDHPSYHALIRKDANPIVIYVAFRPTADIYLRSFYHSASTVVTGAHPDTNFAHYAGVDDLIHDPAGHGRLPRLVREPGVRTGRRAGLRARAQVRPGPVPGHR</sequence>
<comment type="caution">
    <text evidence="6">The sequence shown here is derived from an EMBL/GenBank/DDBJ whole genome shotgun (WGS) entry which is preliminary data.</text>
</comment>
<name>A0A537M7V9_9BACT</name>
<comment type="similarity">
    <text evidence="1">Belongs to the bacterial solute-binding protein 5 family.</text>
</comment>
<accession>A0A537M7V9</accession>
<dbReference type="Proteomes" id="UP000320393">
    <property type="component" value="Unassembled WGS sequence"/>
</dbReference>
<keyword evidence="3" id="KW-0732">Signal</keyword>
<keyword evidence="2" id="KW-0813">Transport</keyword>
<reference evidence="6 7" key="1">
    <citation type="journal article" date="2019" name="Nat. Microbiol.">
        <title>Mediterranean grassland soil C-N compound turnover is dependent on rainfall and depth, and is mediated by genomically divergent microorganisms.</title>
        <authorList>
            <person name="Diamond S."/>
            <person name="Andeer P.F."/>
            <person name="Li Z."/>
            <person name="Crits-Christoph A."/>
            <person name="Burstein D."/>
            <person name="Anantharaman K."/>
            <person name="Lane K.R."/>
            <person name="Thomas B.C."/>
            <person name="Pan C."/>
            <person name="Northen T.R."/>
            <person name="Banfield J.F."/>
        </authorList>
    </citation>
    <scope>NUCLEOTIDE SEQUENCE [LARGE SCALE GENOMIC DNA]</scope>
    <source>
        <strain evidence="6">NP_5</strain>
    </source>
</reference>
<feature type="region of interest" description="Disordered" evidence="4">
    <location>
        <begin position="1"/>
        <end position="68"/>
    </location>
</feature>
<evidence type="ECO:0000256" key="3">
    <source>
        <dbReference type="ARBA" id="ARBA00022729"/>
    </source>
</evidence>
<gene>
    <name evidence="6" type="ORF">E6H02_00840</name>
</gene>
<dbReference type="PANTHER" id="PTHR30290">
    <property type="entry name" value="PERIPLASMIC BINDING COMPONENT OF ABC TRANSPORTER"/>
    <property type="match status" value="1"/>
</dbReference>
<evidence type="ECO:0000313" key="7">
    <source>
        <dbReference type="Proteomes" id="UP000320393"/>
    </source>
</evidence>
<dbReference type="AlphaFoldDB" id="A0A537M7V9"/>
<evidence type="ECO:0000313" key="6">
    <source>
        <dbReference type="EMBL" id="TMJ16349.1"/>
    </source>
</evidence>
<dbReference type="Gene3D" id="3.10.105.10">
    <property type="entry name" value="Dipeptide-binding Protein, Domain 3"/>
    <property type="match status" value="1"/>
</dbReference>
<organism evidence="6 7">
    <name type="scientific">Candidatus Segetimicrobium genomatis</name>
    <dbReference type="NCBI Taxonomy" id="2569760"/>
    <lineage>
        <taxon>Bacteria</taxon>
        <taxon>Bacillati</taxon>
        <taxon>Candidatus Sysuimicrobiota</taxon>
        <taxon>Candidatus Sysuimicrobiia</taxon>
        <taxon>Candidatus Sysuimicrobiales</taxon>
        <taxon>Candidatus Segetimicrobiaceae</taxon>
        <taxon>Candidatus Segetimicrobium</taxon>
    </lineage>
</organism>
<evidence type="ECO:0000256" key="4">
    <source>
        <dbReference type="SAM" id="MobiDB-lite"/>
    </source>
</evidence>
<dbReference type="PANTHER" id="PTHR30290:SF9">
    <property type="entry name" value="OLIGOPEPTIDE-BINDING PROTEIN APPA"/>
    <property type="match status" value="1"/>
</dbReference>
<evidence type="ECO:0000259" key="5">
    <source>
        <dbReference type="Pfam" id="PF00496"/>
    </source>
</evidence>
<dbReference type="Pfam" id="PF00496">
    <property type="entry name" value="SBP_bac_5"/>
    <property type="match status" value="1"/>
</dbReference>
<dbReference type="SUPFAM" id="SSF53850">
    <property type="entry name" value="Periplasmic binding protein-like II"/>
    <property type="match status" value="1"/>
</dbReference>
<dbReference type="InterPro" id="IPR039424">
    <property type="entry name" value="SBP_5"/>
</dbReference>
<feature type="compositionally biased region" description="Basic and acidic residues" evidence="4">
    <location>
        <begin position="36"/>
        <end position="49"/>
    </location>
</feature>
<dbReference type="Gene3D" id="3.40.190.10">
    <property type="entry name" value="Periplasmic binding protein-like II"/>
    <property type="match status" value="1"/>
</dbReference>
<evidence type="ECO:0000256" key="2">
    <source>
        <dbReference type="ARBA" id="ARBA00022448"/>
    </source>
</evidence>
<dbReference type="InterPro" id="IPR000914">
    <property type="entry name" value="SBP_5_dom"/>
</dbReference>
<dbReference type="EMBL" id="VBAM01000025">
    <property type="protein sequence ID" value="TMJ16349.1"/>
    <property type="molecule type" value="Genomic_DNA"/>
</dbReference>
<protein>
    <submittedName>
        <fullName evidence="6">Polyamine ABC transporter substrate-binding protein</fullName>
    </submittedName>
</protein>
<dbReference type="GO" id="GO:1904680">
    <property type="term" value="F:peptide transmembrane transporter activity"/>
    <property type="evidence" value="ECO:0007669"/>
    <property type="project" value="TreeGrafter"/>
</dbReference>